<dbReference type="EMBL" id="JMPR01000033">
    <property type="protein sequence ID" value="KFD19171.1"/>
    <property type="molecule type" value="Genomic_DNA"/>
</dbReference>
<accession>A0A085JFC5</accession>
<evidence type="ECO:0000256" key="1">
    <source>
        <dbReference type="SAM" id="Phobius"/>
    </source>
</evidence>
<organism evidence="2 3">
    <name type="scientific">Tatumella ptyseos ATCC 33301</name>
    <dbReference type="NCBI Taxonomy" id="1005995"/>
    <lineage>
        <taxon>Bacteria</taxon>
        <taxon>Pseudomonadati</taxon>
        <taxon>Pseudomonadota</taxon>
        <taxon>Gammaproteobacteria</taxon>
        <taxon>Enterobacterales</taxon>
        <taxon>Erwiniaceae</taxon>
        <taxon>Tatumella</taxon>
    </lineage>
</organism>
<keyword evidence="3" id="KW-1185">Reference proteome</keyword>
<dbReference type="Proteomes" id="UP000028602">
    <property type="component" value="Unassembled WGS sequence"/>
</dbReference>
<proteinExistence type="predicted"/>
<comment type="caution">
    <text evidence="2">The sequence shown here is derived from an EMBL/GenBank/DDBJ whole genome shotgun (WGS) entry which is preliminary data.</text>
</comment>
<gene>
    <name evidence="2" type="ORF">GTPT_1958</name>
</gene>
<reference evidence="2 3" key="1">
    <citation type="submission" date="2014-05" db="EMBL/GenBank/DDBJ databases">
        <title>ATOL: Assembling a taxonomically balanced genome-scale reconstruction of the evolutionary history of the Enterobacteriaceae.</title>
        <authorList>
            <person name="Plunkett G.III."/>
            <person name="Neeno-Eckwall E.C."/>
            <person name="Glasner J.D."/>
            <person name="Perna N.T."/>
        </authorList>
    </citation>
    <scope>NUCLEOTIDE SEQUENCE [LARGE SCALE GENOMIC DNA]</scope>
    <source>
        <strain evidence="2 3">ATCC 33301</strain>
    </source>
</reference>
<dbReference type="AlphaFoldDB" id="A0A085JFC5"/>
<keyword evidence="1" id="KW-1133">Transmembrane helix</keyword>
<keyword evidence="1" id="KW-0812">Transmembrane</keyword>
<evidence type="ECO:0000313" key="3">
    <source>
        <dbReference type="Proteomes" id="UP000028602"/>
    </source>
</evidence>
<sequence length="41" mass="4349">MSEPHDLSRSPLRDPLILQVIADINVAGGANICLLPLVIIA</sequence>
<evidence type="ECO:0000313" key="2">
    <source>
        <dbReference type="EMBL" id="KFD19171.1"/>
    </source>
</evidence>
<protein>
    <submittedName>
        <fullName evidence="2">Uncharacterized protein</fullName>
    </submittedName>
</protein>
<dbReference type="RefSeq" id="WP_280513347.1">
    <property type="nucleotide sequence ID" value="NZ_ATMJ01000018.1"/>
</dbReference>
<keyword evidence="1" id="KW-0472">Membrane</keyword>
<name>A0A085JFC5_9GAMM</name>
<feature type="transmembrane region" description="Helical" evidence="1">
    <location>
        <begin position="16"/>
        <end position="40"/>
    </location>
</feature>